<dbReference type="InterPro" id="IPR025388">
    <property type="entry name" value="Alginate_export_dom"/>
</dbReference>
<dbReference type="Pfam" id="PF13372">
    <property type="entry name" value="Alginate_exp"/>
    <property type="match status" value="1"/>
</dbReference>
<protein>
    <submittedName>
        <fullName evidence="2">Alginate export protein</fullName>
    </submittedName>
</protein>
<proteinExistence type="predicted"/>
<organism evidence="2 3">
    <name type="scientific">Marinilabilia salmonicolor</name>
    <dbReference type="NCBI Taxonomy" id="989"/>
    <lineage>
        <taxon>Bacteria</taxon>
        <taxon>Pseudomonadati</taxon>
        <taxon>Bacteroidota</taxon>
        <taxon>Bacteroidia</taxon>
        <taxon>Marinilabiliales</taxon>
        <taxon>Marinilabiliaceae</taxon>
        <taxon>Marinilabilia</taxon>
    </lineage>
</organism>
<comment type="caution">
    <text evidence="2">The sequence shown here is derived from an EMBL/GenBank/DDBJ whole genome shotgun (WGS) entry which is preliminary data.</text>
</comment>
<keyword evidence="3" id="KW-1185">Reference proteome</keyword>
<reference evidence="2 3" key="1">
    <citation type="submission" date="2018-07" db="EMBL/GenBank/DDBJ databases">
        <title>Freshwater and sediment microbial communities from various areas in North America, analyzing microbe dynamics in response to fracking.</title>
        <authorList>
            <person name="Lamendella R."/>
        </authorList>
    </citation>
    <scope>NUCLEOTIDE SEQUENCE [LARGE SCALE GENOMIC DNA]</scope>
    <source>
        <strain evidence="2 3">160A</strain>
    </source>
</reference>
<dbReference type="AlphaFoldDB" id="A0A368VB53"/>
<dbReference type="Proteomes" id="UP000252733">
    <property type="component" value="Unassembled WGS sequence"/>
</dbReference>
<accession>A0A368VB53</accession>
<evidence type="ECO:0000313" key="3">
    <source>
        <dbReference type="Proteomes" id="UP000252733"/>
    </source>
</evidence>
<name>A0A368VB53_9BACT</name>
<feature type="domain" description="Alginate export" evidence="1">
    <location>
        <begin position="100"/>
        <end position="312"/>
    </location>
</feature>
<dbReference type="RefSeq" id="WP_114436542.1">
    <property type="nucleotide sequence ID" value="NZ_QPIZ01000004.1"/>
</dbReference>
<sequence>MSNFFSAIKKWLFIAIMIFSFQNITSQLSVDAHYRPRFEVRNGYRELIPDGSTPSVIASQRMRLSFVYETEKLILKFSPQDVRVWGDENLSSSTGVYGNDASLDLFEGYVELKPTENLSLSVGRQTLVYDNQRLLAERNWNQNGLAYDALVLKWKVNQWNLHAGTSWNSLRETTSDNLYLPYRIKSLNFLWLGHQFSDKLDASFLHIASGITKTDSTNTLNFRQTSGAYINYNSNALKAKSNAYFQYGNNREGQKVSAFLFDADVAFKTGRLSPGLGISYLSGNDNVNGSTDHLFDVLYGARHRFFGHMDYFRNIPSHTNGGGLTDIYGYLNLKISPEMTLKNTGHFFSLAQTNQITPTDKYLGYENELEFQYMFNEWGAFKTAWLFYLTTDAFEQLQGVSNPAFPQFLYVSLTVNTAIFE</sequence>
<gene>
    <name evidence="2" type="ORF">DFO77_104116</name>
</gene>
<dbReference type="EMBL" id="QPIZ01000004">
    <property type="protein sequence ID" value="RCW38358.1"/>
    <property type="molecule type" value="Genomic_DNA"/>
</dbReference>
<evidence type="ECO:0000313" key="2">
    <source>
        <dbReference type="EMBL" id="RCW38358.1"/>
    </source>
</evidence>
<evidence type="ECO:0000259" key="1">
    <source>
        <dbReference type="Pfam" id="PF13372"/>
    </source>
</evidence>